<gene>
    <name evidence="2" type="ORF">PLOB_00020968</name>
</gene>
<proteinExistence type="predicted"/>
<dbReference type="Proteomes" id="UP001159405">
    <property type="component" value="Unassembled WGS sequence"/>
</dbReference>
<evidence type="ECO:0000313" key="2">
    <source>
        <dbReference type="EMBL" id="CAH3178692.1"/>
    </source>
</evidence>
<organism evidence="2 3">
    <name type="scientific">Porites lobata</name>
    <dbReference type="NCBI Taxonomy" id="104759"/>
    <lineage>
        <taxon>Eukaryota</taxon>
        <taxon>Metazoa</taxon>
        <taxon>Cnidaria</taxon>
        <taxon>Anthozoa</taxon>
        <taxon>Hexacorallia</taxon>
        <taxon>Scleractinia</taxon>
        <taxon>Fungiina</taxon>
        <taxon>Poritidae</taxon>
        <taxon>Porites</taxon>
    </lineage>
</organism>
<accession>A0ABN8RI58</accession>
<evidence type="ECO:0000256" key="1">
    <source>
        <dbReference type="SAM" id="MobiDB-lite"/>
    </source>
</evidence>
<sequence>MTICPYHRSSLGIGWRASSKLCCVPENVSGHSERGPLKAERGLSLRQSTKIYEVTNVLLPVGSGKVLNVFRPKIDCRVGGNSCSLPFKTTPLLTPSDRGFFAGDETASSSNVTEIKSLPADPITLGEQDKTQAAVVTSKRQSLYLPPEDSD</sequence>
<name>A0ABN8RI58_9CNID</name>
<keyword evidence="3" id="KW-1185">Reference proteome</keyword>
<dbReference type="EMBL" id="CALNXK010000243">
    <property type="protein sequence ID" value="CAH3178692.1"/>
    <property type="molecule type" value="Genomic_DNA"/>
</dbReference>
<protein>
    <submittedName>
        <fullName evidence="2">Uncharacterized protein</fullName>
    </submittedName>
</protein>
<feature type="region of interest" description="Disordered" evidence="1">
    <location>
        <begin position="119"/>
        <end position="151"/>
    </location>
</feature>
<comment type="caution">
    <text evidence="2">The sequence shown here is derived from an EMBL/GenBank/DDBJ whole genome shotgun (WGS) entry which is preliminary data.</text>
</comment>
<evidence type="ECO:0000313" key="3">
    <source>
        <dbReference type="Proteomes" id="UP001159405"/>
    </source>
</evidence>
<reference evidence="2 3" key="1">
    <citation type="submission" date="2022-05" db="EMBL/GenBank/DDBJ databases">
        <authorList>
            <consortium name="Genoscope - CEA"/>
            <person name="William W."/>
        </authorList>
    </citation>
    <scope>NUCLEOTIDE SEQUENCE [LARGE SCALE GENOMIC DNA]</scope>
</reference>